<evidence type="ECO:0000313" key="6">
    <source>
        <dbReference type="EMBL" id="TBW59600.1"/>
    </source>
</evidence>
<name>A0ABY1ZR38_9GAMM</name>
<protein>
    <submittedName>
        <fullName evidence="6">Pirin family protein</fullName>
    </submittedName>
</protein>
<organism evidence="6 7">
    <name type="scientific">Marinobacter halodurans</name>
    <dbReference type="NCBI Taxonomy" id="2528979"/>
    <lineage>
        <taxon>Bacteria</taxon>
        <taxon>Pseudomonadati</taxon>
        <taxon>Pseudomonadota</taxon>
        <taxon>Gammaproteobacteria</taxon>
        <taxon>Pseudomonadales</taxon>
        <taxon>Marinobacteraceae</taxon>
        <taxon>Marinobacter</taxon>
    </lineage>
</organism>
<evidence type="ECO:0000259" key="4">
    <source>
        <dbReference type="Pfam" id="PF02678"/>
    </source>
</evidence>
<dbReference type="Pfam" id="PF02678">
    <property type="entry name" value="Pirin"/>
    <property type="match status" value="1"/>
</dbReference>
<proteinExistence type="inferred from homology"/>
<dbReference type="InterPro" id="IPR014710">
    <property type="entry name" value="RmlC-like_jellyroll"/>
</dbReference>
<dbReference type="InterPro" id="IPR003829">
    <property type="entry name" value="Pirin_N_dom"/>
</dbReference>
<dbReference type="CDD" id="cd02247">
    <property type="entry name" value="cupin_pirin_C"/>
    <property type="match status" value="1"/>
</dbReference>
<dbReference type="SUPFAM" id="SSF51182">
    <property type="entry name" value="RmlC-like cupins"/>
    <property type="match status" value="1"/>
</dbReference>
<dbReference type="Gene3D" id="2.60.120.10">
    <property type="entry name" value="Jelly Rolls"/>
    <property type="match status" value="2"/>
</dbReference>
<evidence type="ECO:0000256" key="1">
    <source>
        <dbReference type="ARBA" id="ARBA00008416"/>
    </source>
</evidence>
<evidence type="ECO:0000256" key="3">
    <source>
        <dbReference type="SAM" id="MobiDB-lite"/>
    </source>
</evidence>
<dbReference type="PIRSF" id="PIRSF006232">
    <property type="entry name" value="Pirin"/>
    <property type="match status" value="1"/>
</dbReference>
<dbReference type="PANTHER" id="PTHR13903:SF8">
    <property type="entry name" value="PIRIN"/>
    <property type="match status" value="1"/>
</dbReference>
<dbReference type="CDD" id="cd02909">
    <property type="entry name" value="cupin_pirin_N"/>
    <property type="match status" value="1"/>
</dbReference>
<keyword evidence="7" id="KW-1185">Reference proteome</keyword>
<feature type="domain" description="Pirin C-terminal" evidence="5">
    <location>
        <begin position="192"/>
        <end position="289"/>
    </location>
</feature>
<dbReference type="InterPro" id="IPR012093">
    <property type="entry name" value="Pirin"/>
</dbReference>
<comment type="similarity">
    <text evidence="1 2">Belongs to the pirin family.</text>
</comment>
<sequence>MTNTDPHPELSSSRDCPTIDGRRQVQRVRARITEVGGIPVARSVPTRERRTIGAWCFLDHIGPTRLAADEPGMRIGPHPHTGLQTFTWMIAGEILHRDSLGSEQVVRPGEVNLMTAGQGIAHSEESIGDSDRLHAVQLWIALPYADRETEPRFDHYPYLPRWREQGADFTLLTGHFREHNAPTLAYSPLIGMDLTHPSGGPVTIPLRPDYEYGLLPLEGVFACEGENYDVNELAYFGTGRSEVVFEAPPGGRALLLGGEPLNDELLMWWNFVGYSRAEIAEAQRDWEAGSDRFGDIPQFDGPRLSPPPIPWKV</sequence>
<dbReference type="Proteomes" id="UP000313645">
    <property type="component" value="Unassembled WGS sequence"/>
</dbReference>
<evidence type="ECO:0000313" key="7">
    <source>
        <dbReference type="Proteomes" id="UP000313645"/>
    </source>
</evidence>
<dbReference type="Pfam" id="PF05726">
    <property type="entry name" value="Pirin_C"/>
    <property type="match status" value="1"/>
</dbReference>
<dbReference type="EMBL" id="SJDL01000001">
    <property type="protein sequence ID" value="TBW59600.1"/>
    <property type="molecule type" value="Genomic_DNA"/>
</dbReference>
<dbReference type="PANTHER" id="PTHR13903">
    <property type="entry name" value="PIRIN-RELATED"/>
    <property type="match status" value="1"/>
</dbReference>
<feature type="region of interest" description="Disordered" evidence="3">
    <location>
        <begin position="1"/>
        <end position="22"/>
    </location>
</feature>
<dbReference type="InterPro" id="IPR011051">
    <property type="entry name" value="RmlC_Cupin_sf"/>
</dbReference>
<reference evidence="6 7" key="1">
    <citation type="submission" date="2019-02" db="EMBL/GenBank/DDBJ databases">
        <title>Marinobacter halodurans sp. nov., a marine bacterium isolated from sea tidal flat.</title>
        <authorList>
            <person name="Yoo Y."/>
            <person name="Lee D.W."/>
            <person name="Kim B.S."/>
            <person name="Kim J.-J."/>
        </authorList>
    </citation>
    <scope>NUCLEOTIDE SEQUENCE [LARGE SCALE GENOMIC DNA]</scope>
    <source>
        <strain evidence="6 7">YJ-S3-2</strain>
    </source>
</reference>
<feature type="compositionally biased region" description="Polar residues" evidence="3">
    <location>
        <begin position="1"/>
        <end position="15"/>
    </location>
</feature>
<feature type="domain" description="Pirin N-terminal" evidence="4">
    <location>
        <begin position="40"/>
        <end position="140"/>
    </location>
</feature>
<accession>A0ABY1ZR38</accession>
<dbReference type="InterPro" id="IPR008778">
    <property type="entry name" value="Pirin_C_dom"/>
</dbReference>
<gene>
    <name evidence="6" type="ORF">EZI54_01200</name>
</gene>
<comment type="caution">
    <text evidence="6">The sequence shown here is derived from an EMBL/GenBank/DDBJ whole genome shotgun (WGS) entry which is preliminary data.</text>
</comment>
<evidence type="ECO:0000259" key="5">
    <source>
        <dbReference type="Pfam" id="PF05726"/>
    </source>
</evidence>
<evidence type="ECO:0000256" key="2">
    <source>
        <dbReference type="RuleBase" id="RU003457"/>
    </source>
</evidence>
<dbReference type="RefSeq" id="WP_131478196.1">
    <property type="nucleotide sequence ID" value="NZ_SJDL01000001.1"/>
</dbReference>